<comment type="similarity">
    <text evidence="2">Belongs to the periplasmic pilus chaperone family.</text>
</comment>
<dbReference type="SUPFAM" id="SSF49584">
    <property type="entry name" value="Periplasmic chaperone C-domain"/>
    <property type="match status" value="1"/>
</dbReference>
<dbReference type="Pfam" id="PF00345">
    <property type="entry name" value="PapD_N"/>
    <property type="match status" value="1"/>
</dbReference>
<dbReference type="GO" id="GO:0030288">
    <property type="term" value="C:outer membrane-bounded periplasmic space"/>
    <property type="evidence" value="ECO:0007669"/>
    <property type="project" value="InterPro"/>
</dbReference>
<dbReference type="AlphaFoldDB" id="A0A1C3HIJ4"/>
<dbReference type="PRINTS" id="PR00969">
    <property type="entry name" value="CHAPERONPILI"/>
</dbReference>
<proteinExistence type="inferred from homology"/>
<dbReference type="SUPFAM" id="SSF49354">
    <property type="entry name" value="PapD-like"/>
    <property type="match status" value="1"/>
</dbReference>
<dbReference type="Gene3D" id="2.60.40.10">
    <property type="entry name" value="Immunoglobulins"/>
    <property type="match status" value="2"/>
</dbReference>
<dbReference type="InterPro" id="IPR050643">
    <property type="entry name" value="Periplasmic_pilus_chap"/>
</dbReference>
<evidence type="ECO:0000256" key="4">
    <source>
        <dbReference type="ARBA" id="ARBA00022764"/>
    </source>
</evidence>
<keyword evidence="4" id="KW-0574">Periplasm</keyword>
<sequence>MKGFIYRIAALFLFSLSINGHATIKLEKIGLFINQDKGETTIRIDNIGNYPVLLFSSVAENSLSQQGKDPLFILSPPAARIDPGKSQLVRVMLADPARLDHTRQQMRHLYFQEIPDMGEGDNKIKINTRHRVVAIAHPSALAENKQPWQALSWQRIGHALQVKNPSPYVVRLVPSITTLPGKHQLVLEQPYLLPGQTITTRKSDRLTRIPFRLHYTPISNTGRAIPAVTVNLAPSQ</sequence>
<evidence type="ECO:0000256" key="1">
    <source>
        <dbReference type="ARBA" id="ARBA00004418"/>
    </source>
</evidence>
<evidence type="ECO:0000256" key="2">
    <source>
        <dbReference type="ARBA" id="ARBA00007399"/>
    </source>
</evidence>
<keyword evidence="5" id="KW-0143">Chaperone</keyword>
<organism evidence="7">
    <name type="scientific">Serratia marcescens</name>
    <dbReference type="NCBI Taxonomy" id="615"/>
    <lineage>
        <taxon>Bacteria</taxon>
        <taxon>Pseudomonadati</taxon>
        <taxon>Pseudomonadota</taxon>
        <taxon>Gammaproteobacteria</taxon>
        <taxon>Enterobacterales</taxon>
        <taxon>Yersiniaceae</taxon>
        <taxon>Serratia</taxon>
    </lineage>
</organism>
<name>A0A1C3HIJ4_SERMA</name>
<accession>A0A1C3HIJ4</accession>
<gene>
    <name evidence="7" type="primary">papD_3</name>
    <name evidence="7" type="ORF">PWN146_03551</name>
</gene>
<dbReference type="GO" id="GO:0071555">
    <property type="term" value="P:cell wall organization"/>
    <property type="evidence" value="ECO:0007669"/>
    <property type="project" value="InterPro"/>
</dbReference>
<reference evidence="7" key="1">
    <citation type="submission" date="2016-05" db="EMBL/GenBank/DDBJ databases">
        <authorList>
            <person name="Cock P.J.A."/>
            <person name="Cock P.J.A."/>
        </authorList>
    </citation>
    <scope>NUCLEOTIDE SEQUENCE</scope>
    <source>
        <strain evidence="7">PWN146_assembly</strain>
    </source>
</reference>
<evidence type="ECO:0000313" key="7">
    <source>
        <dbReference type="EMBL" id="SAY44832.1"/>
    </source>
</evidence>
<dbReference type="EMBL" id="LT575490">
    <property type="protein sequence ID" value="SAY44832.1"/>
    <property type="molecule type" value="Genomic_DNA"/>
</dbReference>
<evidence type="ECO:0000256" key="3">
    <source>
        <dbReference type="ARBA" id="ARBA00022729"/>
    </source>
</evidence>
<evidence type="ECO:0000256" key="5">
    <source>
        <dbReference type="ARBA" id="ARBA00023186"/>
    </source>
</evidence>
<dbReference type="PANTHER" id="PTHR30251">
    <property type="entry name" value="PILUS ASSEMBLY CHAPERONE"/>
    <property type="match status" value="1"/>
</dbReference>
<feature type="domain" description="Pili assembly chaperone N-terminal" evidence="6">
    <location>
        <begin position="24"/>
        <end position="141"/>
    </location>
</feature>
<evidence type="ECO:0000259" key="6">
    <source>
        <dbReference type="Pfam" id="PF00345"/>
    </source>
</evidence>
<protein>
    <submittedName>
        <fullName evidence="7">Chaperone protein PapD</fullName>
    </submittedName>
</protein>
<comment type="subcellular location">
    <subcellularLocation>
        <location evidence="1">Periplasm</location>
    </subcellularLocation>
</comment>
<keyword evidence="3" id="KW-0732">Signal</keyword>
<dbReference type="InterPro" id="IPR013783">
    <property type="entry name" value="Ig-like_fold"/>
</dbReference>
<dbReference type="InterPro" id="IPR036316">
    <property type="entry name" value="Pili_assmbl_chap_C_dom_sf"/>
</dbReference>
<dbReference type="InterPro" id="IPR016147">
    <property type="entry name" value="Pili_assmbl_chaperone_N"/>
</dbReference>
<dbReference type="PANTHER" id="PTHR30251:SF3">
    <property type="entry name" value="FIMBRIAL CHAPARONE PROTEIN"/>
    <property type="match status" value="1"/>
</dbReference>
<dbReference type="InterPro" id="IPR008962">
    <property type="entry name" value="PapD-like_sf"/>
</dbReference>
<dbReference type="InterPro" id="IPR001829">
    <property type="entry name" value="Pili_assmbl_chaperone_bac"/>
</dbReference>